<dbReference type="KEGG" id="uli:ETAA1_24640"/>
<proteinExistence type="predicted"/>
<reference evidence="1 2" key="1">
    <citation type="submission" date="2019-02" db="EMBL/GenBank/DDBJ databases">
        <title>Deep-cultivation of Planctomycetes and their phenomic and genomic characterization uncovers novel biology.</title>
        <authorList>
            <person name="Wiegand S."/>
            <person name="Jogler M."/>
            <person name="Boedeker C."/>
            <person name="Pinto D."/>
            <person name="Vollmers J."/>
            <person name="Rivas-Marin E."/>
            <person name="Kohn T."/>
            <person name="Peeters S.H."/>
            <person name="Heuer A."/>
            <person name="Rast P."/>
            <person name="Oberbeckmann S."/>
            <person name="Bunk B."/>
            <person name="Jeske O."/>
            <person name="Meyerdierks A."/>
            <person name="Storesund J.E."/>
            <person name="Kallscheuer N."/>
            <person name="Luecker S."/>
            <person name="Lage O.M."/>
            <person name="Pohl T."/>
            <person name="Merkel B.J."/>
            <person name="Hornburger P."/>
            <person name="Mueller R.-W."/>
            <person name="Bruemmer F."/>
            <person name="Labrenz M."/>
            <person name="Spormann A.M."/>
            <person name="Op den Camp H."/>
            <person name="Overmann J."/>
            <person name="Amann R."/>
            <person name="Jetten M.S.M."/>
            <person name="Mascher T."/>
            <person name="Medema M.H."/>
            <person name="Devos D.P."/>
            <person name="Kaster A.-K."/>
            <person name="Ovreas L."/>
            <person name="Rohde M."/>
            <person name="Galperin M.Y."/>
            <person name="Jogler C."/>
        </authorList>
    </citation>
    <scope>NUCLEOTIDE SEQUENCE [LARGE SCALE GENOMIC DNA]</scope>
    <source>
        <strain evidence="1 2">ETA_A1</strain>
    </source>
</reference>
<dbReference type="InterPro" id="IPR027417">
    <property type="entry name" value="P-loop_NTPase"/>
</dbReference>
<sequence>MTDRPSTLKELRASGWKSRSVKDELRSNYLAALARGDDLFPGIVGYENTVVPEVSVAVLAGHDMLFLGEKGQAKSRLMRALVRFLDEAVPYLDIPGSPVHEDPERPITRAARELLANTPEEQVPIAWWPREQRYAERLAPGTKFADVIGEIDPAKLATGTSMGAEEALHFGLIPRMHRGIFAMNEVPELDELIQVGLFNILEERDVQIRGYPIQFDLDVLVLFSANPTTYNRSGKVIPQLKDRIGSLIQTHYPTDRALGIEIMEQEAGPDLGGEYPVFVPYFMKEIVEQVSVQARKSKYVDQSSGVSARFSIANYRTMVASARHRGVRLGEKPAVPRISDLGHLPTSALGKLELDLMGAHQMSEKQVLESIVAEAVRAVFEEYVDKHGLDDITDVFGKGVKVEVGDMLPSADYAPRMKRVPEAWEKAFEVNAGESDAVRASCVEFVLAGLYASDRISRSTRHGRISYET</sequence>
<dbReference type="AlphaFoldDB" id="A0A517XSQ2"/>
<evidence type="ECO:0008006" key="3">
    <source>
        <dbReference type="Google" id="ProtNLM"/>
    </source>
</evidence>
<dbReference type="Gene3D" id="3.40.50.300">
    <property type="entry name" value="P-loop containing nucleotide triphosphate hydrolases"/>
    <property type="match status" value="1"/>
</dbReference>
<organism evidence="1 2">
    <name type="scientific">Urbifossiella limnaea</name>
    <dbReference type="NCBI Taxonomy" id="2528023"/>
    <lineage>
        <taxon>Bacteria</taxon>
        <taxon>Pseudomonadati</taxon>
        <taxon>Planctomycetota</taxon>
        <taxon>Planctomycetia</taxon>
        <taxon>Gemmatales</taxon>
        <taxon>Gemmataceae</taxon>
        <taxon>Urbifossiella</taxon>
    </lineage>
</organism>
<dbReference type="SUPFAM" id="SSF52540">
    <property type="entry name" value="P-loop containing nucleoside triphosphate hydrolases"/>
    <property type="match status" value="1"/>
</dbReference>
<dbReference type="PANTHER" id="PTHR30267">
    <property type="entry name" value="PROTEIN KINASE PRKA"/>
    <property type="match status" value="1"/>
</dbReference>
<dbReference type="PANTHER" id="PTHR30267:SF2">
    <property type="entry name" value="PROTEIN PRKA"/>
    <property type="match status" value="1"/>
</dbReference>
<dbReference type="Proteomes" id="UP000319576">
    <property type="component" value="Chromosome"/>
</dbReference>
<dbReference type="GO" id="GO:0004672">
    <property type="term" value="F:protein kinase activity"/>
    <property type="evidence" value="ECO:0007669"/>
    <property type="project" value="TreeGrafter"/>
</dbReference>
<dbReference type="OrthoDB" id="9760760at2"/>
<dbReference type="RefSeq" id="WP_145238188.1">
    <property type="nucleotide sequence ID" value="NZ_CP036273.1"/>
</dbReference>
<gene>
    <name evidence="1" type="ORF">ETAA1_24640</name>
</gene>
<accession>A0A517XSQ2</accession>
<evidence type="ECO:0000313" key="2">
    <source>
        <dbReference type="Proteomes" id="UP000319576"/>
    </source>
</evidence>
<protein>
    <recommendedName>
        <fullName evidence="3">Magnesium chelatase</fullName>
    </recommendedName>
</protein>
<evidence type="ECO:0000313" key="1">
    <source>
        <dbReference type="EMBL" id="QDU20512.1"/>
    </source>
</evidence>
<dbReference type="EMBL" id="CP036273">
    <property type="protein sequence ID" value="QDU20512.1"/>
    <property type="molecule type" value="Genomic_DNA"/>
</dbReference>
<name>A0A517XSQ2_9BACT</name>
<keyword evidence="2" id="KW-1185">Reference proteome</keyword>